<protein>
    <submittedName>
        <fullName evidence="2">UPF0229 protein YeaH</fullName>
    </submittedName>
</protein>
<evidence type="ECO:0000313" key="2">
    <source>
        <dbReference type="WBParaSite" id="Csp11.Scaffold629.g8298.t1"/>
    </source>
</evidence>
<organism evidence="1 2">
    <name type="scientific">Caenorhabditis tropicalis</name>
    <dbReference type="NCBI Taxonomy" id="1561998"/>
    <lineage>
        <taxon>Eukaryota</taxon>
        <taxon>Metazoa</taxon>
        <taxon>Ecdysozoa</taxon>
        <taxon>Nematoda</taxon>
        <taxon>Chromadorea</taxon>
        <taxon>Rhabditida</taxon>
        <taxon>Rhabditina</taxon>
        <taxon>Rhabditomorpha</taxon>
        <taxon>Rhabditoidea</taxon>
        <taxon>Rhabditidae</taxon>
        <taxon>Peloderinae</taxon>
        <taxon>Caenorhabditis</taxon>
    </lineage>
</organism>
<reference evidence="2" key="1">
    <citation type="submission" date="2016-11" db="UniProtKB">
        <authorList>
            <consortium name="WormBaseParasite"/>
        </authorList>
    </citation>
    <scope>IDENTIFICATION</scope>
</reference>
<accession>A0A1I7UDR2</accession>
<sequence length="91" mass="10943">MVDRKTRKHLRQQPPRPARTVILQGRDAMQKKARHQEEVQALFQQRKGKSSTERQRIEDEINAEVEAWNYTGLRRHRPPRDDGRWSRTICQ</sequence>
<keyword evidence="1" id="KW-1185">Reference proteome</keyword>
<dbReference type="WBParaSite" id="Csp11.Scaffold629.g8298.t1">
    <property type="protein sequence ID" value="Csp11.Scaffold629.g8298.t1"/>
    <property type="gene ID" value="Csp11.Scaffold629.g8298"/>
</dbReference>
<dbReference type="Proteomes" id="UP000095282">
    <property type="component" value="Unplaced"/>
</dbReference>
<dbReference type="AlphaFoldDB" id="A0A1I7UDR2"/>
<proteinExistence type="predicted"/>
<evidence type="ECO:0000313" key="1">
    <source>
        <dbReference type="Proteomes" id="UP000095282"/>
    </source>
</evidence>
<name>A0A1I7UDR2_9PELO</name>